<dbReference type="KEGG" id="ovb:NB640_11395"/>
<dbReference type="NCBIfam" id="TIGR01635">
    <property type="entry name" value="tail_comp_S"/>
    <property type="match status" value="1"/>
</dbReference>
<dbReference type="AlphaFoldDB" id="A0A9E9P2F1"/>
<dbReference type="Proteomes" id="UP001156215">
    <property type="component" value="Chromosome"/>
</dbReference>
<dbReference type="Pfam" id="PF05069">
    <property type="entry name" value="Phage_tail_S"/>
    <property type="match status" value="1"/>
</dbReference>
<evidence type="ECO:0000313" key="3">
    <source>
        <dbReference type="Proteomes" id="UP001156215"/>
    </source>
</evidence>
<organism evidence="2 3">
    <name type="scientific">Oxalobacter vibrioformis</name>
    <dbReference type="NCBI Taxonomy" id="933080"/>
    <lineage>
        <taxon>Bacteria</taxon>
        <taxon>Pseudomonadati</taxon>
        <taxon>Pseudomonadota</taxon>
        <taxon>Betaproteobacteria</taxon>
        <taxon>Burkholderiales</taxon>
        <taxon>Oxalobacteraceae</taxon>
        <taxon>Oxalobacter</taxon>
    </lineage>
</organism>
<keyword evidence="3" id="KW-1185">Reference proteome</keyword>
<evidence type="ECO:0000313" key="2">
    <source>
        <dbReference type="EMBL" id="WAW09809.1"/>
    </source>
</evidence>
<proteinExistence type="predicted"/>
<dbReference type="EMBL" id="CP098242">
    <property type="protein sequence ID" value="WAW09809.1"/>
    <property type="molecule type" value="Genomic_DNA"/>
</dbReference>
<dbReference type="RefSeq" id="WP_269308814.1">
    <property type="nucleotide sequence ID" value="NZ_CP098242.1"/>
</dbReference>
<dbReference type="InterPro" id="IPR006522">
    <property type="entry name" value="Phage_virion_morphogenesis"/>
</dbReference>
<reference evidence="2" key="1">
    <citation type="journal article" date="2022" name="Front. Microbiol.">
        <title>New perspectives on an old grouping: The genomic and phenotypic variability of Oxalobacter formigenes and the implications for calcium oxalate stone prevention.</title>
        <authorList>
            <person name="Chmiel J.A."/>
            <person name="Carr C."/>
            <person name="Stuivenberg G.A."/>
            <person name="Venema R."/>
            <person name="Chanyi R.M."/>
            <person name="Al K.F."/>
            <person name="Giguere D."/>
            <person name="Say H."/>
            <person name="Akouris P.P."/>
            <person name="Dominguez Romero S.A."/>
            <person name="Kwong A."/>
            <person name="Tai V."/>
            <person name="Koval S.F."/>
            <person name="Razvi H."/>
            <person name="Bjazevic J."/>
            <person name="Burton J.P."/>
        </authorList>
    </citation>
    <scope>NUCLEOTIDE SEQUENCE</scope>
    <source>
        <strain evidence="2">WoOx3</strain>
    </source>
</reference>
<evidence type="ECO:0000256" key="1">
    <source>
        <dbReference type="SAM" id="MobiDB-lite"/>
    </source>
</evidence>
<sequence length="154" mass="17727">MNGELERFENWIGGLLEKATPAARKKLARKIGVDLRRSQSLRIASQVNPDGSGYTPRKNKKQLRSKKGRIKRKQSLMFNKLKMASRMRIQADQNQVGISFLDKVSRIAAVHHFGKKDRVSPDGPEVRYPERRLLGFSEADERLIMDSVLRHMQE</sequence>
<name>A0A9E9P2F1_9BURK</name>
<accession>A0A9E9P2F1</accession>
<feature type="region of interest" description="Disordered" evidence="1">
    <location>
        <begin position="45"/>
        <end position="69"/>
    </location>
</feature>
<protein>
    <submittedName>
        <fullName evidence="2">Phage virion morphogenesis protein</fullName>
    </submittedName>
</protein>
<gene>
    <name evidence="2" type="ORF">NB640_11395</name>
</gene>
<feature type="compositionally biased region" description="Basic residues" evidence="1">
    <location>
        <begin position="57"/>
        <end position="69"/>
    </location>
</feature>